<name>A0A7G9G635_9FIRM</name>
<sequence length="84" mass="9474">MAGLSMGIVEVDIHGMNRFQAKNLIAGRLKRAGGDIYRIRVIHGYHNGTSLKEMVRKEFRGHPKVLRVEAAMNPGETDLVLREF</sequence>
<accession>A0A7G9G635</accession>
<dbReference type="AlphaFoldDB" id="A0A7G9G635"/>
<dbReference type="InterPro" id="IPR002625">
    <property type="entry name" value="Smr_dom"/>
</dbReference>
<keyword evidence="3" id="KW-1185">Reference proteome</keyword>
<feature type="domain" description="Smr" evidence="1">
    <location>
        <begin position="11"/>
        <end position="71"/>
    </location>
</feature>
<evidence type="ECO:0000313" key="3">
    <source>
        <dbReference type="Proteomes" id="UP000515823"/>
    </source>
</evidence>
<dbReference type="KEGG" id="qdo:H9Q78_03735"/>
<evidence type="ECO:0000259" key="1">
    <source>
        <dbReference type="Pfam" id="PF01713"/>
    </source>
</evidence>
<organism evidence="2 3">
    <name type="scientific">Qiania dongpingensis</name>
    <dbReference type="NCBI Taxonomy" id="2763669"/>
    <lineage>
        <taxon>Bacteria</taxon>
        <taxon>Bacillati</taxon>
        <taxon>Bacillota</taxon>
        <taxon>Clostridia</taxon>
        <taxon>Lachnospirales</taxon>
        <taxon>Lachnospiraceae</taxon>
        <taxon>Qiania</taxon>
    </lineage>
</organism>
<proteinExistence type="predicted"/>
<dbReference type="EMBL" id="CP060634">
    <property type="protein sequence ID" value="QNM06267.1"/>
    <property type="molecule type" value="Genomic_DNA"/>
</dbReference>
<dbReference type="Gene3D" id="3.30.1370.110">
    <property type="match status" value="1"/>
</dbReference>
<gene>
    <name evidence="2" type="ORF">H9Q78_03735</name>
</gene>
<protein>
    <submittedName>
        <fullName evidence="2">Smr/MutS family protein</fullName>
    </submittedName>
</protein>
<reference evidence="2 3" key="1">
    <citation type="submission" date="2020-08" db="EMBL/GenBank/DDBJ databases">
        <authorList>
            <person name="Liu C."/>
            <person name="Sun Q."/>
        </authorList>
    </citation>
    <scope>NUCLEOTIDE SEQUENCE [LARGE SCALE GENOMIC DNA]</scope>
    <source>
        <strain evidence="2 3">NSJ-38</strain>
    </source>
</reference>
<dbReference type="InterPro" id="IPR036063">
    <property type="entry name" value="Smr_dom_sf"/>
</dbReference>
<dbReference type="Proteomes" id="UP000515823">
    <property type="component" value="Chromosome"/>
</dbReference>
<dbReference type="RefSeq" id="WP_249303667.1">
    <property type="nucleotide sequence ID" value="NZ_CP060634.1"/>
</dbReference>
<evidence type="ECO:0000313" key="2">
    <source>
        <dbReference type="EMBL" id="QNM06267.1"/>
    </source>
</evidence>
<dbReference type="Pfam" id="PF01713">
    <property type="entry name" value="Smr"/>
    <property type="match status" value="1"/>
</dbReference>